<name>A0A841KA56_9BACT</name>
<sequence>MEDQEHSAWQEALILWFGSHRKEWQLRARPKLRVNVSAEHYQIPDITLVRNEELQDQILTRPPIAVFEILSPDDRVSRLFEKLEQYKRMEIPNIILVEPAGARLHRKYVDGELIPCNEDILRLDRTEAFVNWKDVEALLASS</sequence>
<dbReference type="OrthoDB" id="119052at2"/>
<evidence type="ECO:0000259" key="1">
    <source>
        <dbReference type="Pfam" id="PF05685"/>
    </source>
</evidence>
<dbReference type="Pfam" id="PF05685">
    <property type="entry name" value="Uma2"/>
    <property type="match status" value="1"/>
</dbReference>
<organism evidence="2 3">
    <name type="scientific">Silvibacterium bohemicum</name>
    <dbReference type="NCBI Taxonomy" id="1577686"/>
    <lineage>
        <taxon>Bacteria</taxon>
        <taxon>Pseudomonadati</taxon>
        <taxon>Acidobacteriota</taxon>
        <taxon>Terriglobia</taxon>
        <taxon>Terriglobales</taxon>
        <taxon>Acidobacteriaceae</taxon>
        <taxon>Silvibacterium</taxon>
    </lineage>
</organism>
<keyword evidence="2" id="KW-0540">Nuclease</keyword>
<dbReference type="Proteomes" id="UP000538666">
    <property type="component" value="Unassembled WGS sequence"/>
</dbReference>
<dbReference type="InterPro" id="IPR012296">
    <property type="entry name" value="Nuclease_put_TT1808"/>
</dbReference>
<dbReference type="AlphaFoldDB" id="A0A841KA56"/>
<reference evidence="2 3" key="1">
    <citation type="submission" date="2020-08" db="EMBL/GenBank/DDBJ databases">
        <title>Genomic Encyclopedia of Type Strains, Phase IV (KMG-IV): sequencing the most valuable type-strain genomes for metagenomic binning, comparative biology and taxonomic classification.</title>
        <authorList>
            <person name="Goeker M."/>
        </authorList>
    </citation>
    <scope>NUCLEOTIDE SEQUENCE [LARGE SCALE GENOMIC DNA]</scope>
    <source>
        <strain evidence="2 3">DSM 103733</strain>
    </source>
</reference>
<keyword evidence="2" id="KW-0378">Hydrolase</keyword>
<dbReference type="SUPFAM" id="SSF52980">
    <property type="entry name" value="Restriction endonuclease-like"/>
    <property type="match status" value="1"/>
</dbReference>
<evidence type="ECO:0000313" key="3">
    <source>
        <dbReference type="Proteomes" id="UP000538666"/>
    </source>
</evidence>
<dbReference type="Gene3D" id="3.90.1570.10">
    <property type="entry name" value="tt1808, chain A"/>
    <property type="match status" value="1"/>
</dbReference>
<dbReference type="CDD" id="cd06260">
    <property type="entry name" value="DUF820-like"/>
    <property type="match status" value="1"/>
</dbReference>
<gene>
    <name evidence="2" type="ORF">HNQ77_005168</name>
</gene>
<accession>A0A841KA56</accession>
<protein>
    <submittedName>
        <fullName evidence="2">Uma2 family endonuclease</fullName>
    </submittedName>
</protein>
<dbReference type="InterPro" id="IPR011335">
    <property type="entry name" value="Restrct_endonuc-II-like"/>
</dbReference>
<dbReference type="GO" id="GO:0004519">
    <property type="term" value="F:endonuclease activity"/>
    <property type="evidence" value="ECO:0007669"/>
    <property type="project" value="UniProtKB-KW"/>
</dbReference>
<keyword evidence="3" id="KW-1185">Reference proteome</keyword>
<dbReference type="InterPro" id="IPR008538">
    <property type="entry name" value="Uma2"/>
</dbReference>
<keyword evidence="2" id="KW-0255">Endonuclease</keyword>
<evidence type="ECO:0000313" key="2">
    <source>
        <dbReference type="EMBL" id="MBB6147174.1"/>
    </source>
</evidence>
<dbReference type="EMBL" id="JACHEK010000013">
    <property type="protein sequence ID" value="MBB6147174.1"/>
    <property type="molecule type" value="Genomic_DNA"/>
</dbReference>
<comment type="caution">
    <text evidence="2">The sequence shown here is derived from an EMBL/GenBank/DDBJ whole genome shotgun (WGS) entry which is preliminary data.</text>
</comment>
<feature type="domain" description="Putative restriction endonuclease" evidence="1">
    <location>
        <begin position="4"/>
        <end position="105"/>
    </location>
</feature>
<proteinExistence type="predicted"/>